<dbReference type="InterPro" id="IPR002347">
    <property type="entry name" value="SDR_fam"/>
</dbReference>
<organism evidence="3 4">
    <name type="scientific">Candidatus Segetimicrobium genomatis</name>
    <dbReference type="NCBI Taxonomy" id="2569760"/>
    <lineage>
        <taxon>Bacteria</taxon>
        <taxon>Bacillati</taxon>
        <taxon>Candidatus Sysuimicrobiota</taxon>
        <taxon>Candidatus Sysuimicrobiia</taxon>
        <taxon>Candidatus Sysuimicrobiales</taxon>
        <taxon>Candidatus Segetimicrobiaceae</taxon>
        <taxon>Candidatus Segetimicrobium</taxon>
    </lineage>
</organism>
<dbReference type="PANTHER" id="PTHR44196:SF1">
    <property type="entry name" value="DEHYDROGENASE_REDUCTASE SDR FAMILY MEMBER 7B"/>
    <property type="match status" value="1"/>
</dbReference>
<dbReference type="Gene3D" id="3.40.50.720">
    <property type="entry name" value="NAD(P)-binding Rossmann-like Domain"/>
    <property type="match status" value="1"/>
</dbReference>
<accession>A0A537LL55</accession>
<reference evidence="3 4" key="1">
    <citation type="journal article" date="2019" name="Nat. Microbiol.">
        <title>Mediterranean grassland soil C-N compound turnover is dependent on rainfall and depth, and is mediated by genomically divergent microorganisms.</title>
        <authorList>
            <person name="Diamond S."/>
            <person name="Andeer P.F."/>
            <person name="Li Z."/>
            <person name="Crits-Christoph A."/>
            <person name="Burstein D."/>
            <person name="Anantharaman K."/>
            <person name="Lane K.R."/>
            <person name="Thomas B.C."/>
            <person name="Pan C."/>
            <person name="Northen T.R."/>
            <person name="Banfield J.F."/>
        </authorList>
    </citation>
    <scope>NUCLEOTIDE SEQUENCE [LARGE SCALE GENOMIC DNA]</scope>
    <source>
        <strain evidence="3">NP_2</strain>
    </source>
</reference>
<comment type="similarity">
    <text evidence="1">Belongs to the short-chain dehydrogenases/reductases (SDR) family.</text>
</comment>
<dbReference type="GO" id="GO:0016491">
    <property type="term" value="F:oxidoreductase activity"/>
    <property type="evidence" value="ECO:0007669"/>
    <property type="project" value="UniProtKB-KW"/>
</dbReference>
<evidence type="ECO:0000313" key="4">
    <source>
        <dbReference type="Proteomes" id="UP000318661"/>
    </source>
</evidence>
<dbReference type="GO" id="GO:0016020">
    <property type="term" value="C:membrane"/>
    <property type="evidence" value="ECO:0007669"/>
    <property type="project" value="TreeGrafter"/>
</dbReference>
<dbReference type="Proteomes" id="UP000318661">
    <property type="component" value="Unassembled WGS sequence"/>
</dbReference>
<dbReference type="Pfam" id="PF00106">
    <property type="entry name" value="adh_short"/>
    <property type="match status" value="1"/>
</dbReference>
<dbReference type="AlphaFoldDB" id="A0A537LL55"/>
<sequence length="77" mass="8477">MDLGLRHKVVFITGGSKGIGRACALEFAREGARVAICARREDELRQAAEAIRQATGADVFPVVGDMMRWEDVQRCVD</sequence>
<dbReference type="EMBL" id="VBAJ01000085">
    <property type="protein sequence ID" value="TMJ08710.1"/>
    <property type="molecule type" value="Genomic_DNA"/>
</dbReference>
<name>A0A537LL55_9BACT</name>
<feature type="non-terminal residue" evidence="3">
    <location>
        <position position="77"/>
    </location>
</feature>
<gene>
    <name evidence="3" type="ORF">E6G99_03960</name>
</gene>
<evidence type="ECO:0000313" key="3">
    <source>
        <dbReference type="EMBL" id="TMJ08710.1"/>
    </source>
</evidence>
<dbReference type="PANTHER" id="PTHR44196">
    <property type="entry name" value="DEHYDROGENASE/REDUCTASE SDR FAMILY MEMBER 7B"/>
    <property type="match status" value="1"/>
</dbReference>
<protein>
    <submittedName>
        <fullName evidence="3">SDR family NAD(P)-dependent oxidoreductase</fullName>
    </submittedName>
</protein>
<keyword evidence="2" id="KW-0560">Oxidoreductase</keyword>
<evidence type="ECO:0000256" key="2">
    <source>
        <dbReference type="ARBA" id="ARBA00023002"/>
    </source>
</evidence>
<dbReference type="SUPFAM" id="SSF51735">
    <property type="entry name" value="NAD(P)-binding Rossmann-fold domains"/>
    <property type="match status" value="1"/>
</dbReference>
<comment type="caution">
    <text evidence="3">The sequence shown here is derived from an EMBL/GenBank/DDBJ whole genome shotgun (WGS) entry which is preliminary data.</text>
</comment>
<evidence type="ECO:0000256" key="1">
    <source>
        <dbReference type="ARBA" id="ARBA00006484"/>
    </source>
</evidence>
<proteinExistence type="inferred from homology"/>
<dbReference type="InterPro" id="IPR036291">
    <property type="entry name" value="NAD(P)-bd_dom_sf"/>
</dbReference>